<dbReference type="GO" id="GO:0046872">
    <property type="term" value="F:metal ion binding"/>
    <property type="evidence" value="ECO:0007669"/>
    <property type="project" value="UniProtKB-KW"/>
</dbReference>
<dbReference type="PANTHER" id="PTHR12318:SF0">
    <property type="entry name" value="ACYL-COENZYME A DIPHOSPHATASE NUDT19"/>
    <property type="match status" value="1"/>
</dbReference>
<evidence type="ECO:0000256" key="5">
    <source>
        <dbReference type="ARBA" id="ARBA00022842"/>
    </source>
</evidence>
<dbReference type="GO" id="GO:0016818">
    <property type="term" value="F:hydrolase activity, acting on acid anhydrides, in phosphorus-containing anhydrides"/>
    <property type="evidence" value="ECO:0007669"/>
    <property type="project" value="InterPro"/>
</dbReference>
<dbReference type="InterPro" id="IPR015797">
    <property type="entry name" value="NUDIX_hydrolase-like_dom_sf"/>
</dbReference>
<keyword evidence="3" id="KW-0479">Metal-binding</keyword>
<evidence type="ECO:0000256" key="1">
    <source>
        <dbReference type="ARBA" id="ARBA00001936"/>
    </source>
</evidence>
<dbReference type="InterPro" id="IPR039121">
    <property type="entry name" value="NUDT19"/>
</dbReference>
<organism evidence="9 10">
    <name type="scientific">Hirsutella rhossiliensis</name>
    <dbReference type="NCBI Taxonomy" id="111463"/>
    <lineage>
        <taxon>Eukaryota</taxon>
        <taxon>Fungi</taxon>
        <taxon>Dikarya</taxon>
        <taxon>Ascomycota</taxon>
        <taxon>Pezizomycotina</taxon>
        <taxon>Sordariomycetes</taxon>
        <taxon>Hypocreomycetidae</taxon>
        <taxon>Hypocreales</taxon>
        <taxon>Ophiocordycipitaceae</taxon>
        <taxon>Hirsutella</taxon>
    </lineage>
</organism>
<dbReference type="Proteomes" id="UP000824596">
    <property type="component" value="Unassembled WGS sequence"/>
</dbReference>
<keyword evidence="10" id="KW-1185">Reference proteome</keyword>
<proteinExistence type="predicted"/>
<gene>
    <name evidence="9" type="ORF">HRG_06381</name>
</gene>
<evidence type="ECO:0000256" key="6">
    <source>
        <dbReference type="ARBA" id="ARBA00023211"/>
    </source>
</evidence>
<dbReference type="GeneID" id="68355510"/>
<sequence>MGDTKPRSRGAMVEARPSASVMVLSAANEVLVLQRVQSSTSFASAHVFPGGNLDAFHDGAVPGPQSPARHRDGPAYRMAAVRECFEETGILLATGRQGLISLPAAERDAARARIHANEVPFGEWLASVGGVADTENLIPFTRWITPVGVPKRFTTQMYVYQLPLSRSAVPSEMLIPTPDNGVEHTAALFAPAHVSLGRVADGSMTLFPPQYYLLHLLNGFLGDGNTSSSSSNSSREPIEAGPLHRAAQRKKLLAWLRRTPTAADSHATARIPWGEKVMCPVRLPVRRADGRVVLGLDKPGPELEGEPRGGDWERVVLVNFAQGGPRDLEIRSRRAVLREDKQDEAARL</sequence>
<keyword evidence="6" id="KW-0464">Manganese</keyword>
<dbReference type="InterPro" id="IPR000086">
    <property type="entry name" value="NUDIX_hydrolase_dom"/>
</dbReference>
<accession>A0A9P8MXM6</accession>
<keyword evidence="5" id="KW-0460">Magnesium</keyword>
<comment type="caution">
    <text evidence="9">The sequence shown here is derived from an EMBL/GenBank/DDBJ whole genome shotgun (WGS) entry which is preliminary data.</text>
</comment>
<keyword evidence="4" id="KW-0378">Hydrolase</keyword>
<evidence type="ECO:0000313" key="10">
    <source>
        <dbReference type="Proteomes" id="UP000824596"/>
    </source>
</evidence>
<dbReference type="OrthoDB" id="1695362at2759"/>
<feature type="domain" description="Nudix hydrolase" evidence="8">
    <location>
        <begin position="14"/>
        <end position="212"/>
    </location>
</feature>
<dbReference type="PROSITE" id="PS51462">
    <property type="entry name" value="NUDIX"/>
    <property type="match status" value="1"/>
</dbReference>
<evidence type="ECO:0000256" key="3">
    <source>
        <dbReference type="ARBA" id="ARBA00022723"/>
    </source>
</evidence>
<name>A0A9P8MXM6_9HYPO</name>
<dbReference type="SUPFAM" id="SSF55811">
    <property type="entry name" value="Nudix"/>
    <property type="match status" value="1"/>
</dbReference>
<comment type="cofactor">
    <cofactor evidence="2">
        <name>Mg(2+)</name>
        <dbReference type="ChEBI" id="CHEBI:18420"/>
    </cofactor>
</comment>
<comment type="cofactor">
    <cofactor evidence="1">
        <name>Mn(2+)</name>
        <dbReference type="ChEBI" id="CHEBI:29035"/>
    </cofactor>
</comment>
<dbReference type="RefSeq" id="XP_044719792.1">
    <property type="nucleotide sequence ID" value="XM_044864852.1"/>
</dbReference>
<evidence type="ECO:0000256" key="4">
    <source>
        <dbReference type="ARBA" id="ARBA00022801"/>
    </source>
</evidence>
<feature type="region of interest" description="Disordered" evidence="7">
    <location>
        <begin position="225"/>
        <end position="244"/>
    </location>
</feature>
<evidence type="ECO:0000313" key="9">
    <source>
        <dbReference type="EMBL" id="KAH0962279.1"/>
    </source>
</evidence>
<protein>
    <submittedName>
        <fullName evidence="9">NUDIX domain-containing protein</fullName>
    </submittedName>
</protein>
<evidence type="ECO:0000259" key="8">
    <source>
        <dbReference type="PROSITE" id="PS51462"/>
    </source>
</evidence>
<dbReference type="Gene3D" id="3.90.79.10">
    <property type="entry name" value="Nucleoside Triphosphate Pyrophosphohydrolase"/>
    <property type="match status" value="1"/>
</dbReference>
<dbReference type="PANTHER" id="PTHR12318">
    <property type="entry name" value="TESTOSTERONE-REGULATED PROTEIN RP2"/>
    <property type="match status" value="1"/>
</dbReference>
<dbReference type="EMBL" id="JAIZPD010000006">
    <property type="protein sequence ID" value="KAH0962279.1"/>
    <property type="molecule type" value="Genomic_DNA"/>
</dbReference>
<dbReference type="AlphaFoldDB" id="A0A9P8MXM6"/>
<dbReference type="GO" id="GO:0005739">
    <property type="term" value="C:mitochondrion"/>
    <property type="evidence" value="ECO:0007669"/>
    <property type="project" value="TreeGrafter"/>
</dbReference>
<evidence type="ECO:0000256" key="7">
    <source>
        <dbReference type="SAM" id="MobiDB-lite"/>
    </source>
</evidence>
<reference evidence="9" key="1">
    <citation type="submission" date="2021-09" db="EMBL/GenBank/DDBJ databases">
        <title>A high-quality genome of the endoparasitic fungus Hirsutella rhossiliensis with a comparison of Hirsutella genomes reveals transposable elements contributing to genome size variation.</title>
        <authorList>
            <person name="Lin R."/>
            <person name="Jiao Y."/>
            <person name="Sun X."/>
            <person name="Ling J."/>
            <person name="Xie B."/>
            <person name="Cheng X."/>
        </authorList>
    </citation>
    <scope>NUCLEOTIDE SEQUENCE</scope>
    <source>
        <strain evidence="9">HR02</strain>
    </source>
</reference>
<evidence type="ECO:0000256" key="2">
    <source>
        <dbReference type="ARBA" id="ARBA00001946"/>
    </source>
</evidence>
<dbReference type="CDD" id="cd18870">
    <property type="entry name" value="NUDIX_AcylCoAdiphos_Nudt19"/>
    <property type="match status" value="1"/>
</dbReference>